<feature type="region of interest" description="Disordered" evidence="1">
    <location>
        <begin position="753"/>
        <end position="804"/>
    </location>
</feature>
<dbReference type="SUPFAM" id="SSF55811">
    <property type="entry name" value="Nudix"/>
    <property type="match status" value="1"/>
</dbReference>
<dbReference type="PROSITE" id="PS51462">
    <property type="entry name" value="NUDIX"/>
    <property type="match status" value="1"/>
</dbReference>
<dbReference type="InterPro" id="IPR019476">
    <property type="entry name" value="T4SS_TraD_DNA-bd"/>
</dbReference>
<dbReference type="PANTHER" id="PTHR30121:SF11">
    <property type="entry name" value="AAA+ ATPASE DOMAIN-CONTAINING PROTEIN"/>
    <property type="match status" value="1"/>
</dbReference>
<comment type="caution">
    <text evidence="3">The sequence shown here is derived from an EMBL/GenBank/DDBJ whole genome shotgun (WGS) entry which is preliminary data.</text>
</comment>
<evidence type="ECO:0000256" key="1">
    <source>
        <dbReference type="SAM" id="MobiDB-lite"/>
    </source>
</evidence>
<evidence type="ECO:0000313" key="3">
    <source>
        <dbReference type="EMBL" id="OIN91180.1"/>
    </source>
</evidence>
<dbReference type="PANTHER" id="PTHR30121">
    <property type="entry name" value="UNCHARACTERIZED PROTEIN YJGR-RELATED"/>
    <property type="match status" value="1"/>
</dbReference>
<dbReference type="Pfam" id="PF00293">
    <property type="entry name" value="NUDIX"/>
    <property type="match status" value="1"/>
</dbReference>
<gene>
    <name evidence="3" type="ORF">AUJ42_02115</name>
</gene>
<dbReference type="Pfam" id="PF26449">
    <property type="entry name" value="DUF8128"/>
    <property type="match status" value="1"/>
</dbReference>
<evidence type="ECO:0000259" key="2">
    <source>
        <dbReference type="PROSITE" id="PS51462"/>
    </source>
</evidence>
<dbReference type="Gene3D" id="3.40.50.300">
    <property type="entry name" value="P-loop containing nucleotide triphosphate hydrolases"/>
    <property type="match status" value="2"/>
</dbReference>
<feature type="region of interest" description="Disordered" evidence="1">
    <location>
        <begin position="1007"/>
        <end position="1091"/>
    </location>
</feature>
<dbReference type="EMBL" id="MNUK01000051">
    <property type="protein sequence ID" value="OIN91180.1"/>
    <property type="molecule type" value="Genomic_DNA"/>
</dbReference>
<dbReference type="AlphaFoldDB" id="A0A1J4RXQ2"/>
<dbReference type="InterPro" id="IPR058441">
    <property type="entry name" value="DUF8128"/>
</dbReference>
<dbReference type="Pfam" id="PF10412">
    <property type="entry name" value="TrwB_AAD_bind"/>
    <property type="match status" value="1"/>
</dbReference>
<sequence length="1091" mass="121298">MALPKYSVLQIRPAKDSLTGQVAFIEFLSSFRTSLKAGFLDRLLGTYETICLEIVNLNQTTFFIIACPERLEHLVRAQIAAQYPTALITPMKDYLPDWLNHGQAAFGQLVLTGPSYLSLNNTLDDKVDQMASILGSLARIPAGQAGIIQLCLFAAPKNWQKSARSQLEIVTPATATDTAKSKPSPYKAIIEKKLIYPAYSCDIRLATITHDQHTSNQLLSQIAAAFGTYALSEGNSFKLKIPKYSGSLKKLRQMILDRSAKYANQYQYLNYGEITAMFHLPGVLLAPIKGIAWGKTLKGEAPTNLPVDENLPESERHLYNFFAKTEYKNHLAIFGMKKGIDRLRHTYILGKSGTGKSTIIGRMAINDIQHGEGVAFVDPHGDAAEVLLDYIPENRIDEVAYLDPSVPGISFWMNPLYVKNPAQGEMVASSIVSIFSKLYGNSWGPRLEYILRNTLLTLVYKPETTLADVPRILTNKDFREKECLIHVTDPILVNFWRDEYDKYSEKFQTEAIAPILNKVGQFVTSPTIRDIINHPKSTVDFEDMMNTGKIIILNLPQGKIGEDNAALLGAMFISQIQIAAMNRAHITEDKRKEFFLYVDEFQNFATSSFVKILSEARKYKLGLILANQYIAQLPEEIQNAIFGNVGTVMSYVVGASDADRIVKELNNLYTADDLVGLGKYQLAMKMSVDSQMTQPFSSYGLPLPDTLTHQKEKVLASTYEKYYRKIEPMDMSQVTAIMTPAAKRFTEPPYIPKALRTPDNSPTPTTTTPVIASFGTPNRGNLTPSTFPKSSYQPQLPPTPPLSKPNSFKIPPSKSPVGAGFIPPAIASSPVIAGLAEPTLADLDALRQQGLRPSVVGCFLNDKKILLTYQKSFNQWTLPQGGVDNKKTIKETFFQEMGEEVTEDFVKTCSEDIKLVSVDKIEFPPSKQGLRDMVTDSDEPVVMKGKYYYFYISDTKTTDITIGATEFDDAKWLNYDEAYKLIKETNSGGRLRMITNLLRVLMEKGLLSTNQSTKHGPEPKPRPERSESNAFSGRLDHEKSRNFQNGSFGSGPIPGDARSQLHSTPSLGARRNLLPTGYSGDPPTNPGKSSR</sequence>
<feature type="compositionally biased region" description="Polar residues" evidence="1">
    <location>
        <begin position="775"/>
        <end position="789"/>
    </location>
</feature>
<dbReference type="SUPFAM" id="SSF52540">
    <property type="entry name" value="P-loop containing nucleoside triphosphate hydrolases"/>
    <property type="match status" value="1"/>
</dbReference>
<dbReference type="InterPro" id="IPR027417">
    <property type="entry name" value="P-loop_NTPase"/>
</dbReference>
<feature type="compositionally biased region" description="Basic and acidic residues" evidence="1">
    <location>
        <begin position="1015"/>
        <end position="1027"/>
    </location>
</feature>
<proteinExistence type="predicted"/>
<organism evidence="3 4">
    <name type="scientific">Candidatus Collierbacteria bacterium CG1_02_44_10</name>
    <dbReference type="NCBI Taxonomy" id="1805087"/>
    <lineage>
        <taxon>Bacteria</taxon>
        <taxon>Candidatus Collieribacteriota</taxon>
    </lineage>
</organism>
<dbReference type="Proteomes" id="UP000182345">
    <property type="component" value="Unassembled WGS sequence"/>
</dbReference>
<feature type="domain" description="Nudix hydrolase" evidence="2">
    <location>
        <begin position="850"/>
        <end position="995"/>
    </location>
</feature>
<accession>A0A1J4RXQ2</accession>
<evidence type="ECO:0000313" key="4">
    <source>
        <dbReference type="Proteomes" id="UP000182345"/>
    </source>
</evidence>
<reference evidence="3 4" key="1">
    <citation type="journal article" date="2016" name="Environ. Microbiol.">
        <title>Genomic resolution of a cold subsurface aquifer community provides metabolic insights for novel microbes adapted to high CO concentrations.</title>
        <authorList>
            <person name="Probst A.J."/>
            <person name="Castelle C.J."/>
            <person name="Singh A."/>
            <person name="Brown C.T."/>
            <person name="Anantharaman K."/>
            <person name="Sharon I."/>
            <person name="Hug L.A."/>
            <person name="Burstein D."/>
            <person name="Emerson J.B."/>
            <person name="Thomas B.C."/>
            <person name="Banfield J.F."/>
        </authorList>
    </citation>
    <scope>NUCLEOTIDE SEQUENCE [LARGE SCALE GENOMIC DNA]</scope>
    <source>
        <strain evidence="3">CG1_02_44_10</strain>
    </source>
</reference>
<protein>
    <recommendedName>
        <fullName evidence="2">Nudix hydrolase domain-containing protein</fullName>
    </recommendedName>
</protein>
<dbReference type="InterPro" id="IPR000086">
    <property type="entry name" value="NUDIX_hydrolase_dom"/>
</dbReference>
<dbReference type="CDD" id="cd01127">
    <property type="entry name" value="TrwB_TraG_TraD_VirD4"/>
    <property type="match status" value="1"/>
</dbReference>
<dbReference type="InterPro" id="IPR015797">
    <property type="entry name" value="NUDIX_hydrolase-like_dom_sf"/>
</dbReference>
<name>A0A1J4RXQ2_9BACT</name>
<dbReference type="InterPro" id="IPR051162">
    <property type="entry name" value="T4SS_component"/>
</dbReference>
<dbReference type="Gene3D" id="3.90.79.10">
    <property type="entry name" value="Nucleoside Triphosphate Pyrophosphohydrolase"/>
    <property type="match status" value="1"/>
</dbReference>